<feature type="non-terminal residue" evidence="4">
    <location>
        <position position="49"/>
    </location>
</feature>
<dbReference type="InterPro" id="IPR001452">
    <property type="entry name" value="SH3_domain"/>
</dbReference>
<evidence type="ECO:0000313" key="5">
    <source>
        <dbReference type="Proteomes" id="UP000663836"/>
    </source>
</evidence>
<dbReference type="Proteomes" id="UP000663836">
    <property type="component" value="Unassembled WGS sequence"/>
</dbReference>
<name>A0A820M3B9_9BILA</name>
<accession>A0A820M3B9</accession>
<dbReference type="PROSITE" id="PS50002">
    <property type="entry name" value="SH3"/>
    <property type="match status" value="1"/>
</dbReference>
<dbReference type="Pfam" id="PF00018">
    <property type="entry name" value="SH3_1"/>
    <property type="match status" value="1"/>
</dbReference>
<dbReference type="Gene3D" id="2.30.30.40">
    <property type="entry name" value="SH3 Domains"/>
    <property type="match status" value="1"/>
</dbReference>
<gene>
    <name evidence="4" type="ORF">JBS370_LOCUS42435</name>
</gene>
<evidence type="ECO:0000259" key="3">
    <source>
        <dbReference type="PROSITE" id="PS50002"/>
    </source>
</evidence>
<dbReference type="InterPro" id="IPR036028">
    <property type="entry name" value="SH3-like_dom_sf"/>
</dbReference>
<feature type="non-terminal residue" evidence="4">
    <location>
        <position position="1"/>
    </location>
</feature>
<reference evidence="4" key="1">
    <citation type="submission" date="2021-02" db="EMBL/GenBank/DDBJ databases">
        <authorList>
            <person name="Nowell W R."/>
        </authorList>
    </citation>
    <scope>NUCLEOTIDE SEQUENCE</scope>
</reference>
<evidence type="ECO:0000313" key="4">
    <source>
        <dbReference type="EMBL" id="CAF4367785.1"/>
    </source>
</evidence>
<comment type="caution">
    <text evidence="4">The sequence shown here is derived from an EMBL/GenBank/DDBJ whole genome shotgun (WGS) entry which is preliminary data.</text>
</comment>
<dbReference type="EMBL" id="CAJOBD010056212">
    <property type="protein sequence ID" value="CAF4367785.1"/>
    <property type="molecule type" value="Genomic_DNA"/>
</dbReference>
<dbReference type="SUPFAM" id="SSF50044">
    <property type="entry name" value="SH3-domain"/>
    <property type="match status" value="1"/>
</dbReference>
<protein>
    <recommendedName>
        <fullName evidence="3">SH3 domain-containing protein</fullName>
    </recommendedName>
</protein>
<dbReference type="AlphaFoldDB" id="A0A820M3B9"/>
<organism evidence="4 5">
    <name type="scientific">Rotaria sordida</name>
    <dbReference type="NCBI Taxonomy" id="392033"/>
    <lineage>
        <taxon>Eukaryota</taxon>
        <taxon>Metazoa</taxon>
        <taxon>Spiralia</taxon>
        <taxon>Gnathifera</taxon>
        <taxon>Rotifera</taxon>
        <taxon>Eurotatoria</taxon>
        <taxon>Bdelloidea</taxon>
        <taxon>Philodinida</taxon>
        <taxon>Philodinidae</taxon>
        <taxon>Rotaria</taxon>
    </lineage>
</organism>
<evidence type="ECO:0000256" key="1">
    <source>
        <dbReference type="ARBA" id="ARBA00022443"/>
    </source>
</evidence>
<keyword evidence="1 2" id="KW-0728">SH3 domain</keyword>
<feature type="domain" description="SH3" evidence="3">
    <location>
        <begin position="21"/>
        <end position="49"/>
    </location>
</feature>
<sequence>PFGTTTEWPQTTTVSNENSSTDAVQYRALYDYTPERPDEIAISSGDIII</sequence>
<evidence type="ECO:0000256" key="2">
    <source>
        <dbReference type="PROSITE-ProRule" id="PRU00192"/>
    </source>
</evidence>
<proteinExistence type="predicted"/>